<proteinExistence type="predicted"/>
<evidence type="ECO:0000313" key="1">
    <source>
        <dbReference type="EMBL" id="RVX18730.1"/>
    </source>
</evidence>
<name>A0A438KC21_VITVI</name>
<sequence>MAFAMGNGRRVRFWKDKWCGGDLLSTSFPSLYAITSSKEAWYPSADGGVWAPCFFRQLNDWEVVPVECFFQRLQGRRVCRDDKVFGQSQRIEQFLLNPTTRLWSRKDKALF</sequence>
<comment type="caution">
    <text evidence="1">The sequence shown here is derived from an EMBL/GenBank/DDBJ whole genome shotgun (WGS) entry which is preliminary data.</text>
</comment>
<evidence type="ECO:0000313" key="2">
    <source>
        <dbReference type="Proteomes" id="UP000288805"/>
    </source>
</evidence>
<dbReference type="AlphaFoldDB" id="A0A438KC21"/>
<dbReference type="EMBL" id="QGNW01000010">
    <property type="protein sequence ID" value="RVX18730.1"/>
    <property type="molecule type" value="Genomic_DNA"/>
</dbReference>
<gene>
    <name evidence="1" type="ORF">CK203_007038</name>
</gene>
<accession>A0A438KC21</accession>
<dbReference type="Proteomes" id="UP000288805">
    <property type="component" value="Unassembled WGS sequence"/>
</dbReference>
<protein>
    <recommendedName>
        <fullName evidence="3">Reverse transcriptase zinc-binding domain-containing protein</fullName>
    </recommendedName>
</protein>
<reference evidence="1 2" key="1">
    <citation type="journal article" date="2018" name="PLoS Genet.">
        <title>Population sequencing reveals clonal diversity and ancestral inbreeding in the grapevine cultivar Chardonnay.</title>
        <authorList>
            <person name="Roach M.J."/>
            <person name="Johnson D.L."/>
            <person name="Bohlmann J."/>
            <person name="van Vuuren H.J."/>
            <person name="Jones S.J."/>
            <person name="Pretorius I.S."/>
            <person name="Schmidt S.A."/>
            <person name="Borneman A.R."/>
        </authorList>
    </citation>
    <scope>NUCLEOTIDE SEQUENCE [LARGE SCALE GENOMIC DNA]</scope>
    <source>
        <strain evidence="2">cv. Chardonnay</strain>
        <tissue evidence="1">Leaf</tissue>
    </source>
</reference>
<evidence type="ECO:0008006" key="3">
    <source>
        <dbReference type="Google" id="ProtNLM"/>
    </source>
</evidence>
<organism evidence="1 2">
    <name type="scientific">Vitis vinifera</name>
    <name type="common">Grape</name>
    <dbReference type="NCBI Taxonomy" id="29760"/>
    <lineage>
        <taxon>Eukaryota</taxon>
        <taxon>Viridiplantae</taxon>
        <taxon>Streptophyta</taxon>
        <taxon>Embryophyta</taxon>
        <taxon>Tracheophyta</taxon>
        <taxon>Spermatophyta</taxon>
        <taxon>Magnoliopsida</taxon>
        <taxon>eudicotyledons</taxon>
        <taxon>Gunneridae</taxon>
        <taxon>Pentapetalae</taxon>
        <taxon>rosids</taxon>
        <taxon>Vitales</taxon>
        <taxon>Vitaceae</taxon>
        <taxon>Viteae</taxon>
        <taxon>Vitis</taxon>
    </lineage>
</organism>